<evidence type="ECO:0000313" key="2">
    <source>
        <dbReference type="EMBL" id="AMY12763.1"/>
    </source>
</evidence>
<dbReference type="EMBL" id="CP015136">
    <property type="protein sequence ID" value="AMY12763.1"/>
    <property type="molecule type" value="Genomic_DNA"/>
</dbReference>
<evidence type="ECO:0000313" key="3">
    <source>
        <dbReference type="Proteomes" id="UP000076079"/>
    </source>
</evidence>
<protein>
    <submittedName>
        <fullName evidence="2">Uncharacterized protein</fullName>
    </submittedName>
</protein>
<keyword evidence="3" id="KW-1185">Reference proteome</keyword>
<dbReference type="AlphaFoldDB" id="A0A143PX65"/>
<feature type="region of interest" description="Disordered" evidence="1">
    <location>
        <begin position="65"/>
        <end position="100"/>
    </location>
</feature>
<dbReference type="Proteomes" id="UP000076079">
    <property type="component" value="Chromosome"/>
</dbReference>
<organism evidence="2 3">
    <name type="scientific">Luteitalea pratensis</name>
    <dbReference type="NCBI Taxonomy" id="1855912"/>
    <lineage>
        <taxon>Bacteria</taxon>
        <taxon>Pseudomonadati</taxon>
        <taxon>Acidobacteriota</taxon>
        <taxon>Vicinamibacteria</taxon>
        <taxon>Vicinamibacterales</taxon>
        <taxon>Vicinamibacteraceae</taxon>
        <taxon>Luteitalea</taxon>
    </lineage>
</organism>
<gene>
    <name evidence="2" type="ORF">LuPra_06045</name>
</gene>
<reference evidence="3" key="2">
    <citation type="submission" date="2016-04" db="EMBL/GenBank/DDBJ databases">
        <title>First Complete Genome Sequence of a Subdivision 6 Acidobacterium.</title>
        <authorList>
            <person name="Huang S."/>
            <person name="Vieira S."/>
            <person name="Bunk B."/>
            <person name="Riedel T."/>
            <person name="Sproeer C."/>
            <person name="Overmann J."/>
        </authorList>
    </citation>
    <scope>NUCLEOTIDE SEQUENCE [LARGE SCALE GENOMIC DNA]</scope>
    <source>
        <strain evidence="3">DSM 100886 HEG_-6_39</strain>
    </source>
</reference>
<sequence length="100" mass="10771">MGAQYLVYACALHADATAVHEAHLAQPGGVGCLEIGIDHIGDVAWRERVEIELRPDRHDVWIFHGTDKQSAGRPEGRPLQSPAEPSSAARGSRLIGETGH</sequence>
<name>A0A143PX65_LUTPR</name>
<accession>A0A143PX65</accession>
<proteinExistence type="predicted"/>
<dbReference type="KEGG" id="abac:LuPra_06045"/>
<evidence type="ECO:0000256" key="1">
    <source>
        <dbReference type="SAM" id="MobiDB-lite"/>
    </source>
</evidence>
<reference evidence="2 3" key="1">
    <citation type="journal article" date="2016" name="Genome Announc.">
        <title>First Complete Genome Sequence of a Subdivision 6 Acidobacterium Strain.</title>
        <authorList>
            <person name="Huang S."/>
            <person name="Vieira S."/>
            <person name="Bunk B."/>
            <person name="Riedel T."/>
            <person name="Sproer C."/>
            <person name="Overmann J."/>
        </authorList>
    </citation>
    <scope>NUCLEOTIDE SEQUENCE [LARGE SCALE GENOMIC DNA]</scope>
    <source>
        <strain evidence="3">DSM 100886 HEG_-6_39</strain>
    </source>
</reference>